<keyword evidence="2" id="KW-0812">Transmembrane</keyword>
<accession>A0A9W7ANM6</accession>
<feature type="transmembrane region" description="Helical" evidence="2">
    <location>
        <begin position="62"/>
        <end position="81"/>
    </location>
</feature>
<protein>
    <submittedName>
        <fullName evidence="3">Uncharacterized protein</fullName>
    </submittedName>
</protein>
<dbReference type="Proteomes" id="UP001165082">
    <property type="component" value="Unassembled WGS sequence"/>
</dbReference>
<keyword evidence="2" id="KW-0472">Membrane</keyword>
<sequence>VNLTAERDILNNALEQAKRDLNREMAARMSAEDSAVQAPSRSSTRAKSASDAEETKKAKSGFSFFQLLVVATIMFFVGRYLGAEGVIKAVQGQGGDL</sequence>
<proteinExistence type="predicted"/>
<evidence type="ECO:0000256" key="2">
    <source>
        <dbReference type="SAM" id="Phobius"/>
    </source>
</evidence>
<gene>
    <name evidence="3" type="ORF">TrRE_jg2624</name>
</gene>
<name>A0A9W7ANM6_9STRA</name>
<evidence type="ECO:0000313" key="4">
    <source>
        <dbReference type="Proteomes" id="UP001165082"/>
    </source>
</evidence>
<evidence type="ECO:0000256" key="1">
    <source>
        <dbReference type="SAM" id="MobiDB-lite"/>
    </source>
</evidence>
<keyword evidence="2" id="KW-1133">Transmembrane helix</keyword>
<feature type="region of interest" description="Disordered" evidence="1">
    <location>
        <begin position="25"/>
        <end position="57"/>
    </location>
</feature>
<comment type="caution">
    <text evidence="3">The sequence shown here is derived from an EMBL/GenBank/DDBJ whole genome shotgun (WGS) entry which is preliminary data.</text>
</comment>
<evidence type="ECO:0000313" key="3">
    <source>
        <dbReference type="EMBL" id="GMH71619.1"/>
    </source>
</evidence>
<organism evidence="3 4">
    <name type="scientific">Triparma retinervis</name>
    <dbReference type="NCBI Taxonomy" id="2557542"/>
    <lineage>
        <taxon>Eukaryota</taxon>
        <taxon>Sar</taxon>
        <taxon>Stramenopiles</taxon>
        <taxon>Ochrophyta</taxon>
        <taxon>Bolidophyceae</taxon>
        <taxon>Parmales</taxon>
        <taxon>Triparmaceae</taxon>
        <taxon>Triparma</taxon>
    </lineage>
</organism>
<feature type="compositionally biased region" description="Polar residues" evidence="1">
    <location>
        <begin position="37"/>
        <end position="47"/>
    </location>
</feature>
<keyword evidence="4" id="KW-1185">Reference proteome</keyword>
<feature type="compositionally biased region" description="Basic and acidic residues" evidence="1">
    <location>
        <begin position="48"/>
        <end position="57"/>
    </location>
</feature>
<dbReference type="AlphaFoldDB" id="A0A9W7ANM6"/>
<reference evidence="3" key="1">
    <citation type="submission" date="2022-07" db="EMBL/GenBank/DDBJ databases">
        <title>Genome analysis of Parmales, a sister group of diatoms, reveals the evolutionary specialization of diatoms from phago-mixotrophs to photoautotrophs.</title>
        <authorList>
            <person name="Ban H."/>
            <person name="Sato S."/>
            <person name="Yoshikawa S."/>
            <person name="Kazumasa Y."/>
            <person name="Nakamura Y."/>
            <person name="Ichinomiya M."/>
            <person name="Saitoh K."/>
            <person name="Sato N."/>
            <person name="Blanc-Mathieu R."/>
            <person name="Endo H."/>
            <person name="Kuwata A."/>
            <person name="Ogata H."/>
        </authorList>
    </citation>
    <scope>NUCLEOTIDE SEQUENCE</scope>
</reference>
<dbReference type="EMBL" id="BRXZ01002857">
    <property type="protein sequence ID" value="GMH71619.1"/>
    <property type="molecule type" value="Genomic_DNA"/>
</dbReference>
<dbReference type="OrthoDB" id="264603at2759"/>
<feature type="non-terminal residue" evidence="3">
    <location>
        <position position="1"/>
    </location>
</feature>